<dbReference type="EMBL" id="BTGU01000006">
    <property type="protein sequence ID" value="GMN37100.1"/>
    <property type="molecule type" value="Genomic_DNA"/>
</dbReference>
<evidence type="ECO:0000256" key="12">
    <source>
        <dbReference type="ARBA" id="ARBA00022989"/>
    </source>
</evidence>
<evidence type="ECO:0000256" key="13">
    <source>
        <dbReference type="ARBA" id="ARBA00023136"/>
    </source>
</evidence>
<evidence type="ECO:0000256" key="7">
    <source>
        <dbReference type="ARBA" id="ARBA00022729"/>
    </source>
</evidence>
<dbReference type="PRINTS" id="PR00019">
    <property type="entry name" value="LEURICHRPT"/>
</dbReference>
<proteinExistence type="predicted"/>
<keyword evidence="3" id="KW-0723">Serine/threonine-protein kinase</keyword>
<evidence type="ECO:0000256" key="1">
    <source>
        <dbReference type="ARBA" id="ARBA00004167"/>
    </source>
</evidence>
<sequence>MMQMLTFKHFLVSFVLIGGLALMVCADDQSGFISIDCGLPDVSNYTDPVRGLKYISDSAFIDTGKNEYIMLEYQKDYARSYQTLRSFPEGDRNCYKITGITRGTKYLIRALFTYGNYDEQGAPPAFDLYLGTDLWNSIIFASPLEPVVTEIIHVPRHNFVHVCLAKTGDGIPFISSLEIRPLASTSYHAEMGYSLLLVERVDAGSGEAHRYADDPHDRFWTLVQRADWTSLNTSSSVEVDGNGLEPPVVVMKTAAMPKTLNYLDLSWQAPADHPDNTSSYFVYMHFAEIKKPQANQSRAFEIRHNGNLFYGPFTPPYLAAQTIYSPTALIGGSHTFMISKTPNSTLPPIINGWEIYRQKEFLQLETDQQDANAMTVMKSTYGVKRNWQGDPCLPKLYLWEGIHCSYDDVNRPPRVISLDLSSGGLTGSIPPSISNLTEIQTLDLSNNNLTGSIPEFLSQLRKLKALNLENNNLEGLIPVEIAQKWKDGSLSLSVCGNPNLSSKASCEKKKHSVLLPVLAASVGGAFILVLIVAAICCVLTRKRQRDAKSTFPNRSFDARKRQFAYSEIVTVTNGFERILGEGGFGKVYYGQINDTQVAVKVNLLMRVHHKNLTSLVGYCNDEKNMIALMYEYMANGNLQQNLSGSNSNILKWEDRLLIATEAAQGLEYLHCGCKPPIIHRDVKTTNILLNESFQAKLSDFGLSRVIPNHGDTHVSTVVAGTPGYLDPEYYMSNRLNEKSDVYSFGLYCWRSSPADLPYRNPMRIVTLANGLIFVRKANDESGSGRAKRVSGNRTRTNKGMFSESWVKRYNSNEGFDEFKLQCRYQYSLS</sequence>
<protein>
    <recommendedName>
        <fullName evidence="2">non-specific serine/threonine protein kinase</fullName>
        <ecNumber evidence="2">2.7.11.1</ecNumber>
    </recommendedName>
</protein>
<dbReference type="EC" id="2.7.11.1" evidence="2"/>
<evidence type="ECO:0000256" key="10">
    <source>
        <dbReference type="ARBA" id="ARBA00022777"/>
    </source>
</evidence>
<dbReference type="Gene3D" id="3.80.10.10">
    <property type="entry name" value="Ribonuclease Inhibitor"/>
    <property type="match status" value="1"/>
</dbReference>
<keyword evidence="8" id="KW-0677">Repeat</keyword>
<evidence type="ECO:0000256" key="8">
    <source>
        <dbReference type="ARBA" id="ARBA00022737"/>
    </source>
</evidence>
<dbReference type="SMART" id="SM00220">
    <property type="entry name" value="S_TKc"/>
    <property type="match status" value="1"/>
</dbReference>
<evidence type="ECO:0000313" key="20">
    <source>
        <dbReference type="EMBL" id="GMN37100.1"/>
    </source>
</evidence>
<keyword evidence="21" id="KW-1185">Reference proteome</keyword>
<evidence type="ECO:0000256" key="5">
    <source>
        <dbReference type="ARBA" id="ARBA00022679"/>
    </source>
</evidence>
<comment type="catalytic activity">
    <reaction evidence="15">
        <text>L-seryl-[protein] + ATP = O-phospho-L-seryl-[protein] + ADP + H(+)</text>
        <dbReference type="Rhea" id="RHEA:17989"/>
        <dbReference type="Rhea" id="RHEA-COMP:9863"/>
        <dbReference type="Rhea" id="RHEA-COMP:11604"/>
        <dbReference type="ChEBI" id="CHEBI:15378"/>
        <dbReference type="ChEBI" id="CHEBI:29999"/>
        <dbReference type="ChEBI" id="CHEBI:30616"/>
        <dbReference type="ChEBI" id="CHEBI:83421"/>
        <dbReference type="ChEBI" id="CHEBI:456216"/>
        <dbReference type="EC" id="2.7.11.1"/>
    </reaction>
</comment>
<keyword evidence="7 18" id="KW-0732">Signal</keyword>
<dbReference type="InterPro" id="IPR017441">
    <property type="entry name" value="Protein_kinase_ATP_BS"/>
</dbReference>
<evidence type="ECO:0000256" key="14">
    <source>
        <dbReference type="ARBA" id="ARBA00047899"/>
    </source>
</evidence>
<evidence type="ECO:0000256" key="18">
    <source>
        <dbReference type="SAM" id="SignalP"/>
    </source>
</evidence>
<evidence type="ECO:0000259" key="19">
    <source>
        <dbReference type="PROSITE" id="PS50011"/>
    </source>
</evidence>
<dbReference type="Pfam" id="PF07714">
    <property type="entry name" value="PK_Tyr_Ser-Thr"/>
    <property type="match status" value="1"/>
</dbReference>
<dbReference type="PROSITE" id="PS00108">
    <property type="entry name" value="PROTEIN_KINASE_ST"/>
    <property type="match status" value="1"/>
</dbReference>
<dbReference type="PANTHER" id="PTHR45631:SF190">
    <property type="entry name" value="PROTEIN KINASE DOMAIN-CONTAINING PROTEIN"/>
    <property type="match status" value="1"/>
</dbReference>
<evidence type="ECO:0000256" key="3">
    <source>
        <dbReference type="ARBA" id="ARBA00022527"/>
    </source>
</evidence>
<feature type="chain" id="PRO_5041642623" description="non-specific serine/threonine protein kinase" evidence="18">
    <location>
        <begin position="27"/>
        <end position="829"/>
    </location>
</feature>
<evidence type="ECO:0000256" key="11">
    <source>
        <dbReference type="ARBA" id="ARBA00022840"/>
    </source>
</evidence>
<dbReference type="GO" id="GO:0016020">
    <property type="term" value="C:membrane"/>
    <property type="evidence" value="ECO:0007669"/>
    <property type="project" value="UniProtKB-SubCell"/>
</dbReference>
<dbReference type="PROSITE" id="PS50011">
    <property type="entry name" value="PROTEIN_KINASE_DOM"/>
    <property type="match status" value="1"/>
</dbReference>
<dbReference type="PANTHER" id="PTHR45631">
    <property type="entry name" value="OS07G0107800 PROTEIN-RELATED"/>
    <property type="match status" value="1"/>
</dbReference>
<dbReference type="SUPFAM" id="SSF52058">
    <property type="entry name" value="L domain-like"/>
    <property type="match status" value="1"/>
</dbReference>
<comment type="caution">
    <text evidence="20">The sequence shown here is derived from an EMBL/GenBank/DDBJ whole genome shotgun (WGS) entry which is preliminary data.</text>
</comment>
<feature type="binding site" evidence="16">
    <location>
        <position position="600"/>
    </location>
    <ligand>
        <name>ATP</name>
        <dbReference type="ChEBI" id="CHEBI:30616"/>
    </ligand>
</feature>
<keyword evidence="5" id="KW-0808">Transferase</keyword>
<feature type="transmembrane region" description="Helical" evidence="17">
    <location>
        <begin position="513"/>
        <end position="539"/>
    </location>
</feature>
<dbReference type="Pfam" id="PF13855">
    <property type="entry name" value="LRR_8"/>
    <property type="match status" value="1"/>
</dbReference>
<reference evidence="20" key="1">
    <citation type="submission" date="2023-07" db="EMBL/GenBank/DDBJ databases">
        <title>draft genome sequence of fig (Ficus carica).</title>
        <authorList>
            <person name="Takahashi T."/>
            <person name="Nishimura K."/>
        </authorList>
    </citation>
    <scope>NUCLEOTIDE SEQUENCE</scope>
</reference>
<dbReference type="Pfam" id="PF12819">
    <property type="entry name" value="Malectin_like"/>
    <property type="match status" value="1"/>
</dbReference>
<evidence type="ECO:0000256" key="4">
    <source>
        <dbReference type="ARBA" id="ARBA00022614"/>
    </source>
</evidence>
<dbReference type="PROSITE" id="PS51450">
    <property type="entry name" value="LRR"/>
    <property type="match status" value="1"/>
</dbReference>
<evidence type="ECO:0000256" key="2">
    <source>
        <dbReference type="ARBA" id="ARBA00012513"/>
    </source>
</evidence>
<evidence type="ECO:0000256" key="16">
    <source>
        <dbReference type="PROSITE-ProRule" id="PRU10141"/>
    </source>
</evidence>
<evidence type="ECO:0000256" key="15">
    <source>
        <dbReference type="ARBA" id="ARBA00048679"/>
    </source>
</evidence>
<accession>A0AA87ZPJ1</accession>
<keyword evidence="9 16" id="KW-0547">Nucleotide-binding</keyword>
<dbReference type="Proteomes" id="UP001187192">
    <property type="component" value="Unassembled WGS sequence"/>
</dbReference>
<dbReference type="SUPFAM" id="SSF56112">
    <property type="entry name" value="Protein kinase-like (PK-like)"/>
    <property type="match status" value="1"/>
</dbReference>
<gene>
    <name evidence="20" type="ORF">TIFTF001_006537</name>
</gene>
<dbReference type="GO" id="GO:0004674">
    <property type="term" value="F:protein serine/threonine kinase activity"/>
    <property type="evidence" value="ECO:0007669"/>
    <property type="project" value="UniProtKB-KW"/>
</dbReference>
<keyword evidence="11 16" id="KW-0067">ATP-binding</keyword>
<dbReference type="InterPro" id="IPR008271">
    <property type="entry name" value="Ser/Thr_kinase_AS"/>
</dbReference>
<evidence type="ECO:0000313" key="21">
    <source>
        <dbReference type="Proteomes" id="UP001187192"/>
    </source>
</evidence>
<dbReference type="PROSITE" id="PS00107">
    <property type="entry name" value="PROTEIN_KINASE_ATP"/>
    <property type="match status" value="1"/>
</dbReference>
<dbReference type="Gene3D" id="1.10.510.10">
    <property type="entry name" value="Transferase(Phosphotransferase) domain 1"/>
    <property type="match status" value="1"/>
</dbReference>
<dbReference type="InterPro" id="IPR001611">
    <property type="entry name" value="Leu-rich_rpt"/>
</dbReference>
<dbReference type="InterPro" id="IPR000719">
    <property type="entry name" value="Prot_kinase_dom"/>
</dbReference>
<dbReference type="InterPro" id="IPR001245">
    <property type="entry name" value="Ser-Thr/Tyr_kinase_cat_dom"/>
</dbReference>
<name>A0AA87ZPJ1_FICCA</name>
<dbReference type="InterPro" id="IPR032675">
    <property type="entry name" value="LRR_dom_sf"/>
</dbReference>
<comment type="catalytic activity">
    <reaction evidence="14">
        <text>L-threonyl-[protein] + ATP = O-phospho-L-threonyl-[protein] + ADP + H(+)</text>
        <dbReference type="Rhea" id="RHEA:46608"/>
        <dbReference type="Rhea" id="RHEA-COMP:11060"/>
        <dbReference type="Rhea" id="RHEA-COMP:11605"/>
        <dbReference type="ChEBI" id="CHEBI:15378"/>
        <dbReference type="ChEBI" id="CHEBI:30013"/>
        <dbReference type="ChEBI" id="CHEBI:30616"/>
        <dbReference type="ChEBI" id="CHEBI:61977"/>
        <dbReference type="ChEBI" id="CHEBI:456216"/>
        <dbReference type="EC" id="2.7.11.1"/>
    </reaction>
</comment>
<dbReference type="GO" id="GO:0005524">
    <property type="term" value="F:ATP binding"/>
    <property type="evidence" value="ECO:0007669"/>
    <property type="project" value="UniProtKB-UniRule"/>
</dbReference>
<evidence type="ECO:0000256" key="6">
    <source>
        <dbReference type="ARBA" id="ARBA00022692"/>
    </source>
</evidence>
<dbReference type="AlphaFoldDB" id="A0AA87ZPJ1"/>
<keyword evidence="10" id="KW-0418">Kinase</keyword>
<organism evidence="20 21">
    <name type="scientific">Ficus carica</name>
    <name type="common">Common fig</name>
    <dbReference type="NCBI Taxonomy" id="3494"/>
    <lineage>
        <taxon>Eukaryota</taxon>
        <taxon>Viridiplantae</taxon>
        <taxon>Streptophyta</taxon>
        <taxon>Embryophyta</taxon>
        <taxon>Tracheophyta</taxon>
        <taxon>Spermatophyta</taxon>
        <taxon>Magnoliopsida</taxon>
        <taxon>eudicotyledons</taxon>
        <taxon>Gunneridae</taxon>
        <taxon>Pentapetalae</taxon>
        <taxon>rosids</taxon>
        <taxon>fabids</taxon>
        <taxon>Rosales</taxon>
        <taxon>Moraceae</taxon>
        <taxon>Ficeae</taxon>
        <taxon>Ficus</taxon>
    </lineage>
</organism>
<keyword evidence="13 17" id="KW-0472">Membrane</keyword>
<evidence type="ECO:0000256" key="9">
    <source>
        <dbReference type="ARBA" id="ARBA00022741"/>
    </source>
</evidence>
<feature type="signal peptide" evidence="18">
    <location>
        <begin position="1"/>
        <end position="26"/>
    </location>
</feature>
<evidence type="ECO:0000256" key="17">
    <source>
        <dbReference type="SAM" id="Phobius"/>
    </source>
</evidence>
<feature type="domain" description="Protein kinase" evidence="19">
    <location>
        <begin position="573"/>
        <end position="829"/>
    </location>
</feature>
<keyword evidence="12 17" id="KW-1133">Transmembrane helix</keyword>
<keyword evidence="6 17" id="KW-0812">Transmembrane</keyword>
<dbReference type="FunFam" id="3.80.10.10:FF:000129">
    <property type="entry name" value="Leucine-rich repeat receptor-like kinase"/>
    <property type="match status" value="1"/>
</dbReference>
<comment type="subcellular location">
    <subcellularLocation>
        <location evidence="1">Membrane</location>
        <topology evidence="1">Single-pass membrane protein</topology>
    </subcellularLocation>
</comment>
<keyword evidence="4" id="KW-0433">Leucine-rich repeat</keyword>
<dbReference type="InterPro" id="IPR024788">
    <property type="entry name" value="Malectin-like_Carb-bd_dom"/>
</dbReference>
<dbReference type="InterPro" id="IPR011009">
    <property type="entry name" value="Kinase-like_dom_sf"/>
</dbReference>